<protein>
    <submittedName>
        <fullName evidence="1">Uncharacterized protein</fullName>
    </submittedName>
</protein>
<evidence type="ECO:0000313" key="1">
    <source>
        <dbReference type="EMBL" id="MDG0793870.1"/>
    </source>
</evidence>
<dbReference type="EMBL" id="JAPDHZ010000004">
    <property type="protein sequence ID" value="MDG0793870.1"/>
    <property type="molecule type" value="Genomic_DNA"/>
</dbReference>
<dbReference type="RefSeq" id="WP_277567586.1">
    <property type="nucleotide sequence ID" value="NZ_JAPDHZ010000004.1"/>
</dbReference>
<keyword evidence="2" id="KW-1185">Reference proteome</keyword>
<proteinExistence type="predicted"/>
<gene>
    <name evidence="1" type="ORF">OMP38_25885</name>
</gene>
<organism evidence="1 2">
    <name type="scientific">Cohnella ginsengisoli</name>
    <dbReference type="NCBI Taxonomy" id="425004"/>
    <lineage>
        <taxon>Bacteria</taxon>
        <taxon>Bacillati</taxon>
        <taxon>Bacillota</taxon>
        <taxon>Bacilli</taxon>
        <taxon>Bacillales</taxon>
        <taxon>Paenibacillaceae</taxon>
        <taxon>Cohnella</taxon>
    </lineage>
</organism>
<reference evidence="1 2" key="1">
    <citation type="submission" date="2022-10" db="EMBL/GenBank/DDBJ databases">
        <title>Comparative genomic analysis of Cohnella hashimotonis sp. nov., isolated from the International Space Station.</title>
        <authorList>
            <person name="Simpson A."/>
            <person name="Venkateswaran K."/>
        </authorList>
    </citation>
    <scope>NUCLEOTIDE SEQUENCE [LARGE SCALE GENOMIC DNA]</scope>
    <source>
        <strain evidence="1 2">DSM 18997</strain>
    </source>
</reference>
<dbReference type="AlphaFoldDB" id="A0A9X4KL20"/>
<name>A0A9X4KL20_9BACL</name>
<evidence type="ECO:0000313" key="2">
    <source>
        <dbReference type="Proteomes" id="UP001153387"/>
    </source>
</evidence>
<sequence length="77" mass="8090">MNTFNVIGSLGRSVPAEGSAAGLDAAAWLDAGAVLEAGADDEALFVALLPEHAVMVRRDMLATRASKLVFFFIPDIE</sequence>
<accession>A0A9X4KL20</accession>
<dbReference type="Proteomes" id="UP001153387">
    <property type="component" value="Unassembled WGS sequence"/>
</dbReference>
<comment type="caution">
    <text evidence="1">The sequence shown here is derived from an EMBL/GenBank/DDBJ whole genome shotgun (WGS) entry which is preliminary data.</text>
</comment>